<dbReference type="OrthoDB" id="44820at2759"/>
<proteinExistence type="predicted"/>
<dbReference type="EMBL" id="OU896713">
    <property type="protein sequence ID" value="CAH1176238.1"/>
    <property type="molecule type" value="Genomic_DNA"/>
</dbReference>
<dbReference type="Pfam" id="PF10184">
    <property type="entry name" value="DUF2358"/>
    <property type="match status" value="1"/>
</dbReference>
<dbReference type="InterPro" id="IPR018790">
    <property type="entry name" value="DUF2358"/>
</dbReference>
<gene>
    <name evidence="1" type="ORF">PHAECO_LOCUS10915</name>
</gene>
<accession>A0A9P0DWN5</accession>
<evidence type="ECO:0000313" key="2">
    <source>
        <dbReference type="Proteomes" id="UP001153737"/>
    </source>
</evidence>
<name>A0A9P0DWN5_PHACE</name>
<keyword evidence="2" id="KW-1185">Reference proteome</keyword>
<dbReference type="PANTHER" id="PTHR31094">
    <property type="entry name" value="RIKEN CDNA 2310061I04 GENE"/>
    <property type="match status" value="1"/>
</dbReference>
<dbReference type="Proteomes" id="UP001153737">
    <property type="component" value="Chromosome 7"/>
</dbReference>
<evidence type="ECO:0000313" key="1">
    <source>
        <dbReference type="EMBL" id="CAH1176238.1"/>
    </source>
</evidence>
<organism evidence="1 2">
    <name type="scientific">Phaedon cochleariae</name>
    <name type="common">Mustard beetle</name>
    <dbReference type="NCBI Taxonomy" id="80249"/>
    <lineage>
        <taxon>Eukaryota</taxon>
        <taxon>Metazoa</taxon>
        <taxon>Ecdysozoa</taxon>
        <taxon>Arthropoda</taxon>
        <taxon>Hexapoda</taxon>
        <taxon>Insecta</taxon>
        <taxon>Pterygota</taxon>
        <taxon>Neoptera</taxon>
        <taxon>Endopterygota</taxon>
        <taxon>Coleoptera</taxon>
        <taxon>Polyphaga</taxon>
        <taxon>Cucujiformia</taxon>
        <taxon>Chrysomeloidea</taxon>
        <taxon>Chrysomelidae</taxon>
        <taxon>Chrysomelinae</taxon>
        <taxon>Chrysomelini</taxon>
        <taxon>Phaedon</taxon>
    </lineage>
</organism>
<sequence>MAIALRNICKFSTLPSLISSRSTIHNSENIYKQLFPIQHEQFSTRTSPNLHHNDPNCKKYAAGSEITSENRDIGIEFLRKENILVMANLNPLKTLHQNELKDICERCTNTIPEPIKSQEHLFSKNENTSTSNKPSPEKLAHVLEVLGRTLPNIFIQPLDYTIYHPDVIFEDHIRNIRTVGLYSYVKQVALLRTVGHFKFAYVKFEILKITKHPEDSTIKIRWQIKGISALKVMITFWKYKLWDYQEMFKKSHSWYDGFSTFYVNSEGQIIKHVADKMMPDTDSEIETKSIENSAKLALIVGIIPKFSELNSIV</sequence>
<dbReference type="PANTHER" id="PTHR31094:SF2">
    <property type="entry name" value="RIKEN CDNA 2310061I04 GENE"/>
    <property type="match status" value="1"/>
</dbReference>
<reference evidence="1" key="2">
    <citation type="submission" date="2022-10" db="EMBL/GenBank/DDBJ databases">
        <authorList>
            <consortium name="ENA_rothamsted_submissions"/>
            <consortium name="culmorum"/>
            <person name="King R."/>
        </authorList>
    </citation>
    <scope>NUCLEOTIDE SEQUENCE</scope>
</reference>
<reference evidence="1" key="1">
    <citation type="submission" date="2022-01" db="EMBL/GenBank/DDBJ databases">
        <authorList>
            <person name="King R."/>
        </authorList>
    </citation>
    <scope>NUCLEOTIDE SEQUENCE</scope>
</reference>
<dbReference type="AlphaFoldDB" id="A0A9P0DWN5"/>
<protein>
    <submittedName>
        <fullName evidence="1">Uncharacterized protein</fullName>
    </submittedName>
</protein>